<dbReference type="InterPro" id="IPR006450">
    <property type="entry name" value="Phage_HK97_gp6-like"/>
</dbReference>
<dbReference type="Pfam" id="PF05135">
    <property type="entry name" value="Phage_connect_1"/>
    <property type="match status" value="1"/>
</dbReference>
<dbReference type="Gene3D" id="1.10.3230.30">
    <property type="entry name" value="Phage gp6-like head-tail connector protein"/>
    <property type="match status" value="1"/>
</dbReference>
<proteinExistence type="predicted"/>
<reference evidence="2" key="1">
    <citation type="journal article" date="2019" name="Int. J. Syst. Evol. Microbiol.">
        <title>The Global Catalogue of Microorganisms (GCM) 10K type strain sequencing project: providing services to taxonomists for standard genome sequencing and annotation.</title>
        <authorList>
            <consortium name="The Broad Institute Genomics Platform"/>
            <consortium name="The Broad Institute Genome Sequencing Center for Infectious Disease"/>
            <person name="Wu L."/>
            <person name="Ma J."/>
        </authorList>
    </citation>
    <scope>NUCLEOTIDE SEQUENCE [LARGE SCALE GENOMIC DNA]</scope>
    <source>
        <strain evidence="2">CCM 2767</strain>
    </source>
</reference>
<dbReference type="CDD" id="cd08054">
    <property type="entry name" value="gp6"/>
    <property type="match status" value="1"/>
</dbReference>
<dbReference type="AlphaFoldDB" id="A0A8J3AL50"/>
<name>A0A8J3AL50_9BURK</name>
<sequence length="114" mass="12310">MSIIDIEIAKNHLRVDDGDDGDLIQMYLDGAEDAAEQFLNRRVFKDADALQAAVIAGNAGELPIVMTPSMKNAVLLILGDLYANREDTVIGTIVASLPRGAQALLQPYRVQMGV</sequence>
<dbReference type="RefSeq" id="WP_188379602.1">
    <property type="nucleotide sequence ID" value="NZ_BMDI01000001.1"/>
</dbReference>
<dbReference type="InterPro" id="IPR021146">
    <property type="entry name" value="Phage_gp6-like_head-tail"/>
</dbReference>
<evidence type="ECO:0000313" key="2">
    <source>
        <dbReference type="Proteomes" id="UP000642180"/>
    </source>
</evidence>
<evidence type="ECO:0000313" key="1">
    <source>
        <dbReference type="EMBL" id="GGI16438.1"/>
    </source>
</evidence>
<organism evidence="1 2">
    <name type="scientific">Oxalicibacterium faecigallinarum</name>
    <dbReference type="NCBI Taxonomy" id="573741"/>
    <lineage>
        <taxon>Bacteria</taxon>
        <taxon>Pseudomonadati</taxon>
        <taxon>Pseudomonadota</taxon>
        <taxon>Betaproteobacteria</taxon>
        <taxon>Burkholderiales</taxon>
        <taxon>Oxalobacteraceae</taxon>
        <taxon>Oxalicibacterium</taxon>
    </lineage>
</organism>
<dbReference type="Proteomes" id="UP000642180">
    <property type="component" value="Unassembled WGS sequence"/>
</dbReference>
<dbReference type="EMBL" id="BMDI01000001">
    <property type="protein sequence ID" value="GGI16438.1"/>
    <property type="molecule type" value="Genomic_DNA"/>
</dbReference>
<keyword evidence="2" id="KW-1185">Reference proteome</keyword>
<evidence type="ECO:0008006" key="3">
    <source>
        <dbReference type="Google" id="ProtNLM"/>
    </source>
</evidence>
<comment type="caution">
    <text evidence="1">The sequence shown here is derived from an EMBL/GenBank/DDBJ whole genome shotgun (WGS) entry which is preliminary data.</text>
</comment>
<protein>
    <recommendedName>
        <fullName evidence="3">Phage gp6-like head-tail connector protein</fullName>
    </recommendedName>
</protein>
<gene>
    <name evidence="1" type="ORF">GCM10008066_03960</name>
</gene>
<dbReference type="NCBIfam" id="TIGR01560">
    <property type="entry name" value="put_DNA_pack"/>
    <property type="match status" value="1"/>
</dbReference>
<accession>A0A8J3AL50</accession>